<evidence type="ECO:0000313" key="2">
    <source>
        <dbReference type="EMBL" id="KAH3786120.1"/>
    </source>
</evidence>
<keyword evidence="3" id="KW-1185">Reference proteome</keyword>
<organism evidence="2 3">
    <name type="scientific">Dreissena polymorpha</name>
    <name type="common">Zebra mussel</name>
    <name type="synonym">Mytilus polymorpha</name>
    <dbReference type="NCBI Taxonomy" id="45954"/>
    <lineage>
        <taxon>Eukaryota</taxon>
        <taxon>Metazoa</taxon>
        <taxon>Spiralia</taxon>
        <taxon>Lophotrochozoa</taxon>
        <taxon>Mollusca</taxon>
        <taxon>Bivalvia</taxon>
        <taxon>Autobranchia</taxon>
        <taxon>Heteroconchia</taxon>
        <taxon>Euheterodonta</taxon>
        <taxon>Imparidentia</taxon>
        <taxon>Neoheterodontei</taxon>
        <taxon>Myida</taxon>
        <taxon>Dreissenoidea</taxon>
        <taxon>Dreissenidae</taxon>
        <taxon>Dreissena</taxon>
    </lineage>
</organism>
<dbReference type="EMBL" id="JAIWYP010000008">
    <property type="protein sequence ID" value="KAH3786120.1"/>
    <property type="molecule type" value="Genomic_DNA"/>
</dbReference>
<protein>
    <submittedName>
        <fullName evidence="2">Uncharacterized protein</fullName>
    </submittedName>
</protein>
<reference evidence="2" key="1">
    <citation type="journal article" date="2019" name="bioRxiv">
        <title>The Genome of the Zebra Mussel, Dreissena polymorpha: A Resource for Invasive Species Research.</title>
        <authorList>
            <person name="McCartney M.A."/>
            <person name="Auch B."/>
            <person name="Kono T."/>
            <person name="Mallez S."/>
            <person name="Zhang Y."/>
            <person name="Obille A."/>
            <person name="Becker A."/>
            <person name="Abrahante J.E."/>
            <person name="Garbe J."/>
            <person name="Badalamenti J.P."/>
            <person name="Herman A."/>
            <person name="Mangelson H."/>
            <person name="Liachko I."/>
            <person name="Sullivan S."/>
            <person name="Sone E.D."/>
            <person name="Koren S."/>
            <person name="Silverstein K.A.T."/>
            <person name="Beckman K.B."/>
            <person name="Gohl D.M."/>
        </authorList>
    </citation>
    <scope>NUCLEOTIDE SEQUENCE</scope>
    <source>
        <strain evidence="2">Duluth1</strain>
        <tissue evidence="2">Whole animal</tissue>
    </source>
</reference>
<evidence type="ECO:0000256" key="1">
    <source>
        <dbReference type="SAM" id="MobiDB-lite"/>
    </source>
</evidence>
<evidence type="ECO:0000313" key="3">
    <source>
        <dbReference type="Proteomes" id="UP000828390"/>
    </source>
</evidence>
<accession>A0A9D4EY49</accession>
<feature type="region of interest" description="Disordered" evidence="1">
    <location>
        <begin position="1"/>
        <end position="27"/>
    </location>
</feature>
<comment type="caution">
    <text evidence="2">The sequence shown here is derived from an EMBL/GenBank/DDBJ whole genome shotgun (WGS) entry which is preliminary data.</text>
</comment>
<sequence>MAKTKDLTAYRQKHYSTRSTARDGNKKKFQLIVKRDISPKLSNNGDLSSCSNN</sequence>
<dbReference type="Proteomes" id="UP000828390">
    <property type="component" value="Unassembled WGS sequence"/>
</dbReference>
<gene>
    <name evidence="2" type="ORF">DPMN_164222</name>
</gene>
<reference evidence="2" key="2">
    <citation type="submission" date="2020-11" db="EMBL/GenBank/DDBJ databases">
        <authorList>
            <person name="McCartney M.A."/>
            <person name="Auch B."/>
            <person name="Kono T."/>
            <person name="Mallez S."/>
            <person name="Becker A."/>
            <person name="Gohl D.M."/>
            <person name="Silverstein K.A.T."/>
            <person name="Koren S."/>
            <person name="Bechman K.B."/>
            <person name="Herman A."/>
            <person name="Abrahante J.E."/>
            <person name="Garbe J."/>
        </authorList>
    </citation>
    <scope>NUCLEOTIDE SEQUENCE</scope>
    <source>
        <strain evidence="2">Duluth1</strain>
        <tissue evidence="2">Whole animal</tissue>
    </source>
</reference>
<name>A0A9D4EY49_DREPO</name>
<dbReference type="AlphaFoldDB" id="A0A9D4EY49"/>
<proteinExistence type="predicted"/>